<sequence>MPRWWDCSADNVPDGANAYPAYRLSQRVGPVSAAPPGNPAK</sequence>
<proteinExistence type="predicted"/>
<dbReference type="Proteomes" id="UP000008556">
    <property type="component" value="Chromosome"/>
</dbReference>
<accession>A0A6C6Z9C2</accession>
<evidence type="ECO:0000313" key="1">
    <source>
        <dbReference type="EMBL" id="ABX70259.1"/>
    </source>
</evidence>
<organism evidence="1 2">
    <name type="scientific">Salmonella paratyphi B (strain ATCC BAA-1250 / SPB7)</name>
    <dbReference type="NCBI Taxonomy" id="1016998"/>
    <lineage>
        <taxon>Bacteria</taxon>
        <taxon>Pseudomonadati</taxon>
        <taxon>Pseudomonadota</taxon>
        <taxon>Gammaproteobacteria</taxon>
        <taxon>Enterobacterales</taxon>
        <taxon>Enterobacteriaceae</taxon>
        <taxon>Salmonella</taxon>
    </lineage>
</organism>
<dbReference type="EMBL" id="CP000886">
    <property type="protein sequence ID" value="ABX70259.1"/>
    <property type="molecule type" value="Genomic_DNA"/>
</dbReference>
<gene>
    <name evidence="1" type="ordered locus">SPAB_04967</name>
</gene>
<reference evidence="1 2" key="1">
    <citation type="submission" date="2007-11" db="EMBL/GenBank/DDBJ databases">
        <authorList>
            <consortium name="The Salmonella enterica serovar Paratyphi B Genome Sequencing Project"/>
            <person name="McClelland M."/>
            <person name="Sanderson E.K."/>
            <person name="Porwollik S."/>
            <person name="Spieth J."/>
            <person name="Clifton W.S."/>
            <person name="Fulton R."/>
            <person name="Cordes M."/>
            <person name="Wollam A."/>
            <person name="Shah N."/>
            <person name="Pepin K."/>
            <person name="Bhonagiri V."/>
            <person name="Nash W."/>
            <person name="Johnson M."/>
            <person name="Thiruvilangam P."/>
            <person name="Wilson R."/>
        </authorList>
    </citation>
    <scope>NUCLEOTIDE SEQUENCE [LARGE SCALE GENOMIC DNA]</scope>
    <source>
        <strain evidence="2">ATCC BAA-1250 / SPB7</strain>
    </source>
</reference>
<dbReference type="AlphaFoldDB" id="A0A6C6Z9C2"/>
<protein>
    <submittedName>
        <fullName evidence="1">Uncharacterized protein</fullName>
    </submittedName>
</protein>
<evidence type="ECO:0000313" key="2">
    <source>
        <dbReference type="Proteomes" id="UP000008556"/>
    </source>
</evidence>
<name>A0A6C6Z9C2_SALPB</name>
<dbReference type="KEGG" id="spq:SPAB_04967"/>